<reference evidence="4" key="1">
    <citation type="submission" date="2016-10" db="EMBL/GenBank/DDBJ databases">
        <authorList>
            <person name="Varghese N."/>
            <person name="Submissions S."/>
        </authorList>
    </citation>
    <scope>NUCLEOTIDE SEQUENCE [LARGE SCALE GENOMIC DNA]</scope>
    <source>
        <strain evidence="4">DSM 26348</strain>
    </source>
</reference>
<dbReference type="RefSeq" id="WP_092047733.1">
    <property type="nucleotide sequence ID" value="NZ_FOQD01000002.1"/>
</dbReference>
<keyword evidence="4" id="KW-1185">Reference proteome</keyword>
<proteinExistence type="predicted"/>
<accession>A0A1I3C0A5</accession>
<evidence type="ECO:0000256" key="1">
    <source>
        <dbReference type="SAM" id="Phobius"/>
    </source>
</evidence>
<protein>
    <submittedName>
        <fullName evidence="3">Prepilin-type N-terminal cleavage/methylation domain-containing protein</fullName>
    </submittedName>
</protein>
<dbReference type="OrthoDB" id="242858at2"/>
<dbReference type="Gene3D" id="3.30.700.10">
    <property type="entry name" value="Glycoprotein, Type 4 Pilin"/>
    <property type="match status" value="1"/>
</dbReference>
<dbReference type="Pfam" id="PF07596">
    <property type="entry name" value="SBP_bac_10"/>
    <property type="match status" value="1"/>
</dbReference>
<keyword evidence="1" id="KW-0472">Membrane</keyword>
<feature type="domain" description="DUF1559" evidence="2">
    <location>
        <begin position="46"/>
        <end position="309"/>
    </location>
</feature>
<dbReference type="PROSITE" id="PS00409">
    <property type="entry name" value="PROKAR_NTER_METHYL"/>
    <property type="match status" value="1"/>
</dbReference>
<name>A0A1I3C0A5_9PLAN</name>
<dbReference type="PANTHER" id="PTHR30093">
    <property type="entry name" value="GENERAL SECRETION PATHWAY PROTEIN G"/>
    <property type="match status" value="1"/>
</dbReference>
<feature type="transmembrane region" description="Helical" evidence="1">
    <location>
        <begin position="20"/>
        <end position="45"/>
    </location>
</feature>
<dbReference type="InterPro" id="IPR011453">
    <property type="entry name" value="DUF1559"/>
</dbReference>
<evidence type="ECO:0000313" key="3">
    <source>
        <dbReference type="EMBL" id="SFH67900.1"/>
    </source>
</evidence>
<dbReference type="NCBIfam" id="TIGR04294">
    <property type="entry name" value="pre_pil_HX9DG"/>
    <property type="match status" value="1"/>
</dbReference>
<sequence length="327" mass="35339">MNELSVESRVLSGKSADRKSGFTLIELLVVIAIIAILIALLLPAVQQAREAARRSQCKNNLKQIGLAFHNYHDTFGVFHPGGPNGTASNTATNLQRKMTSWCTALLPYVDQAPIYNKYDSTKWFFETPNTDVTVTQLPVFLCPSNPESDLKRTYSGADYGRTDYSGLYHAALGNDAFPSKSSGVNPNGIMQGAIFPNPGNFDPVTKRMSMRDVTDGLSNTMIIGEAPNSQNGLWAGHKNFFTQMANINGRYTPAGQTPFTACDIFVPYTPAVGTLGCNYGQSLHSLHVGGAQICMGDGSVRFVGASLDFNVIKALVTFNGGETVSEF</sequence>
<dbReference type="InterPro" id="IPR027558">
    <property type="entry name" value="Pre_pil_HX9DG_C"/>
</dbReference>
<dbReference type="EMBL" id="FOQD01000002">
    <property type="protein sequence ID" value="SFH67900.1"/>
    <property type="molecule type" value="Genomic_DNA"/>
</dbReference>
<dbReference type="Pfam" id="PF07963">
    <property type="entry name" value="N_methyl"/>
    <property type="match status" value="1"/>
</dbReference>
<evidence type="ECO:0000313" key="4">
    <source>
        <dbReference type="Proteomes" id="UP000199518"/>
    </source>
</evidence>
<dbReference type="Proteomes" id="UP000199518">
    <property type="component" value="Unassembled WGS sequence"/>
</dbReference>
<dbReference type="InterPro" id="IPR012902">
    <property type="entry name" value="N_methyl_site"/>
</dbReference>
<keyword evidence="1" id="KW-1133">Transmembrane helix</keyword>
<dbReference type="SUPFAM" id="SSF54523">
    <property type="entry name" value="Pili subunits"/>
    <property type="match status" value="1"/>
</dbReference>
<organism evidence="3 4">
    <name type="scientific">Planctomicrobium piriforme</name>
    <dbReference type="NCBI Taxonomy" id="1576369"/>
    <lineage>
        <taxon>Bacteria</taxon>
        <taxon>Pseudomonadati</taxon>
        <taxon>Planctomycetota</taxon>
        <taxon>Planctomycetia</taxon>
        <taxon>Planctomycetales</taxon>
        <taxon>Planctomycetaceae</taxon>
        <taxon>Planctomicrobium</taxon>
    </lineage>
</organism>
<dbReference type="NCBIfam" id="TIGR02532">
    <property type="entry name" value="IV_pilin_GFxxxE"/>
    <property type="match status" value="1"/>
</dbReference>
<dbReference type="AlphaFoldDB" id="A0A1I3C0A5"/>
<dbReference type="InterPro" id="IPR045584">
    <property type="entry name" value="Pilin-like"/>
</dbReference>
<keyword evidence="1" id="KW-0812">Transmembrane</keyword>
<evidence type="ECO:0000259" key="2">
    <source>
        <dbReference type="Pfam" id="PF07596"/>
    </source>
</evidence>
<dbReference type="STRING" id="1576369.SAMN05421753_10224"/>
<gene>
    <name evidence="3" type="ORF">SAMN05421753_10224</name>
</gene>
<dbReference type="PANTHER" id="PTHR30093:SF2">
    <property type="entry name" value="TYPE II SECRETION SYSTEM PROTEIN H"/>
    <property type="match status" value="1"/>
</dbReference>